<dbReference type="InterPro" id="IPR001611">
    <property type="entry name" value="Leu-rich_rpt"/>
</dbReference>
<dbReference type="PANTHER" id="PTHR48054:SF35">
    <property type="entry name" value="INSENSITIVE 1-ASSOCIATED RECEPTOR KINASE 1, PUTATIVE, EXPRESSED-RELATED"/>
    <property type="match status" value="1"/>
</dbReference>
<evidence type="ECO:0000313" key="2">
    <source>
        <dbReference type="Proteomes" id="UP001154282"/>
    </source>
</evidence>
<dbReference type="SUPFAM" id="SSF52047">
    <property type="entry name" value="RNI-like"/>
    <property type="match status" value="1"/>
</dbReference>
<name>A0AAV0HV99_9ROSI</name>
<protein>
    <submittedName>
        <fullName evidence="1">Uncharacterized protein</fullName>
    </submittedName>
</protein>
<dbReference type="InterPro" id="IPR032675">
    <property type="entry name" value="LRR_dom_sf"/>
</dbReference>
<sequence>MDDNFLDAVGITMTGLASLEIRNSPLGSDTFPQAVCNLTRLQNLYLLETNLTGELPQCLSNMTSLRVIDVDSNNLSGDVENQTRK</sequence>
<dbReference type="AlphaFoldDB" id="A0AAV0HV99"/>
<gene>
    <name evidence="1" type="ORF">LITE_LOCUS6012</name>
</gene>
<reference evidence="1" key="1">
    <citation type="submission" date="2022-08" db="EMBL/GenBank/DDBJ databases">
        <authorList>
            <person name="Gutierrez-Valencia J."/>
        </authorList>
    </citation>
    <scope>NUCLEOTIDE SEQUENCE</scope>
</reference>
<organism evidence="1 2">
    <name type="scientific">Linum tenue</name>
    <dbReference type="NCBI Taxonomy" id="586396"/>
    <lineage>
        <taxon>Eukaryota</taxon>
        <taxon>Viridiplantae</taxon>
        <taxon>Streptophyta</taxon>
        <taxon>Embryophyta</taxon>
        <taxon>Tracheophyta</taxon>
        <taxon>Spermatophyta</taxon>
        <taxon>Magnoliopsida</taxon>
        <taxon>eudicotyledons</taxon>
        <taxon>Gunneridae</taxon>
        <taxon>Pentapetalae</taxon>
        <taxon>rosids</taxon>
        <taxon>fabids</taxon>
        <taxon>Malpighiales</taxon>
        <taxon>Linaceae</taxon>
        <taxon>Linum</taxon>
    </lineage>
</organism>
<dbReference type="PANTHER" id="PTHR48054">
    <property type="entry name" value="RECEPTOR KINASE-LIKE PROTEIN XA21"/>
    <property type="match status" value="1"/>
</dbReference>
<accession>A0AAV0HV99</accession>
<keyword evidence="2" id="KW-1185">Reference proteome</keyword>
<proteinExistence type="predicted"/>
<dbReference type="InterPro" id="IPR052592">
    <property type="entry name" value="LRR-RLK"/>
</dbReference>
<dbReference type="Proteomes" id="UP001154282">
    <property type="component" value="Unassembled WGS sequence"/>
</dbReference>
<evidence type="ECO:0000313" key="1">
    <source>
        <dbReference type="EMBL" id="CAI0388879.1"/>
    </source>
</evidence>
<dbReference type="Pfam" id="PF00560">
    <property type="entry name" value="LRR_1"/>
    <property type="match status" value="1"/>
</dbReference>
<dbReference type="EMBL" id="CAMGYJ010000003">
    <property type="protein sequence ID" value="CAI0388879.1"/>
    <property type="molecule type" value="Genomic_DNA"/>
</dbReference>
<comment type="caution">
    <text evidence="1">The sequence shown here is derived from an EMBL/GenBank/DDBJ whole genome shotgun (WGS) entry which is preliminary data.</text>
</comment>
<dbReference type="Gene3D" id="3.80.10.10">
    <property type="entry name" value="Ribonuclease Inhibitor"/>
    <property type="match status" value="1"/>
</dbReference>